<accession>A0A166L1V3</accession>
<sequence>MFKSAVAADTRSAARNYPQNNSSGHYLATKELGPKMITIVTKYARGRHLKCRRCRMRLTLSEALRKLKGCAPCREKAALSLKDWRAGKTADGPQSKTKASTNSAVRYQKKGKSKARSPSIGGYSRASSVALSFATNTSLQHTLERLVDVVRNPIVHINVYDCHCWARNATVHAQSNPSEVCGGRVYISVTECKIGVKRGYETRVKFEHVQLPEVVDGSGPPT</sequence>
<gene>
    <name evidence="2" type="ORF">FIBSPDRAFT_890368</name>
</gene>
<feature type="region of interest" description="Disordered" evidence="1">
    <location>
        <begin position="86"/>
        <end position="123"/>
    </location>
</feature>
<dbReference type="Proteomes" id="UP000076532">
    <property type="component" value="Unassembled WGS sequence"/>
</dbReference>
<protein>
    <submittedName>
        <fullName evidence="2">Uncharacterized protein</fullName>
    </submittedName>
</protein>
<name>A0A166L1V3_9AGAM</name>
<organism evidence="2 3">
    <name type="scientific">Athelia psychrophila</name>
    <dbReference type="NCBI Taxonomy" id="1759441"/>
    <lineage>
        <taxon>Eukaryota</taxon>
        <taxon>Fungi</taxon>
        <taxon>Dikarya</taxon>
        <taxon>Basidiomycota</taxon>
        <taxon>Agaricomycotina</taxon>
        <taxon>Agaricomycetes</taxon>
        <taxon>Agaricomycetidae</taxon>
        <taxon>Atheliales</taxon>
        <taxon>Atheliaceae</taxon>
        <taxon>Athelia</taxon>
    </lineage>
</organism>
<keyword evidence="3" id="KW-1185">Reference proteome</keyword>
<evidence type="ECO:0000256" key="1">
    <source>
        <dbReference type="SAM" id="MobiDB-lite"/>
    </source>
</evidence>
<dbReference type="AlphaFoldDB" id="A0A166L1V3"/>
<evidence type="ECO:0000313" key="3">
    <source>
        <dbReference type="Proteomes" id="UP000076532"/>
    </source>
</evidence>
<feature type="compositionally biased region" description="Polar residues" evidence="1">
    <location>
        <begin position="92"/>
        <end position="105"/>
    </location>
</feature>
<feature type="region of interest" description="Disordered" evidence="1">
    <location>
        <begin position="1"/>
        <end position="24"/>
    </location>
</feature>
<proteinExistence type="predicted"/>
<reference evidence="2 3" key="1">
    <citation type="journal article" date="2016" name="Mol. Biol. Evol.">
        <title>Comparative Genomics of Early-Diverging Mushroom-Forming Fungi Provides Insights into the Origins of Lignocellulose Decay Capabilities.</title>
        <authorList>
            <person name="Nagy L.G."/>
            <person name="Riley R."/>
            <person name="Tritt A."/>
            <person name="Adam C."/>
            <person name="Daum C."/>
            <person name="Floudas D."/>
            <person name="Sun H."/>
            <person name="Yadav J.S."/>
            <person name="Pangilinan J."/>
            <person name="Larsson K.H."/>
            <person name="Matsuura K."/>
            <person name="Barry K."/>
            <person name="Labutti K."/>
            <person name="Kuo R."/>
            <person name="Ohm R.A."/>
            <person name="Bhattacharya S.S."/>
            <person name="Shirouzu T."/>
            <person name="Yoshinaga Y."/>
            <person name="Martin F.M."/>
            <person name="Grigoriev I.V."/>
            <person name="Hibbett D.S."/>
        </authorList>
    </citation>
    <scope>NUCLEOTIDE SEQUENCE [LARGE SCALE GENOMIC DNA]</scope>
    <source>
        <strain evidence="2 3">CBS 109695</strain>
    </source>
</reference>
<evidence type="ECO:0000313" key="2">
    <source>
        <dbReference type="EMBL" id="KZP22486.1"/>
    </source>
</evidence>
<dbReference type="EMBL" id="KV417539">
    <property type="protein sequence ID" value="KZP22486.1"/>
    <property type="molecule type" value="Genomic_DNA"/>
</dbReference>